<keyword evidence="1" id="KW-1185">Reference proteome</keyword>
<reference evidence="2" key="1">
    <citation type="submission" date="2016-11" db="UniProtKB">
        <authorList>
            <consortium name="WormBaseParasite"/>
        </authorList>
    </citation>
    <scope>IDENTIFICATION</scope>
</reference>
<dbReference type="Proteomes" id="UP000095287">
    <property type="component" value="Unplaced"/>
</dbReference>
<evidence type="ECO:0000313" key="1">
    <source>
        <dbReference type="Proteomes" id="UP000095287"/>
    </source>
</evidence>
<organism evidence="1 2">
    <name type="scientific">Steinernema glaseri</name>
    <dbReference type="NCBI Taxonomy" id="37863"/>
    <lineage>
        <taxon>Eukaryota</taxon>
        <taxon>Metazoa</taxon>
        <taxon>Ecdysozoa</taxon>
        <taxon>Nematoda</taxon>
        <taxon>Chromadorea</taxon>
        <taxon>Rhabditida</taxon>
        <taxon>Tylenchina</taxon>
        <taxon>Panagrolaimomorpha</taxon>
        <taxon>Strongyloidoidea</taxon>
        <taxon>Steinernematidae</taxon>
        <taxon>Steinernema</taxon>
    </lineage>
</organism>
<sequence length="77" mass="8826">MMSENQRSFRTWCQCPVLLIEKVLRAERRRVADESTEVEQFVALAHLSALISSGIFSVDACHRRSLCFATRCGHNRT</sequence>
<name>A0A1I8A263_9BILA</name>
<proteinExistence type="predicted"/>
<dbReference type="AlphaFoldDB" id="A0A1I8A263"/>
<dbReference type="WBParaSite" id="L893_g32136.t1">
    <property type="protein sequence ID" value="L893_g32136.t1"/>
    <property type="gene ID" value="L893_g32136"/>
</dbReference>
<accession>A0A1I8A263</accession>
<protein>
    <submittedName>
        <fullName evidence="2">Uncharacterized protein</fullName>
    </submittedName>
</protein>
<evidence type="ECO:0000313" key="2">
    <source>
        <dbReference type="WBParaSite" id="L893_g32136.t1"/>
    </source>
</evidence>